<dbReference type="GO" id="GO:0046872">
    <property type="term" value="F:metal ion binding"/>
    <property type="evidence" value="ECO:0007669"/>
    <property type="project" value="UniProtKB-UniRule"/>
</dbReference>
<dbReference type="RefSeq" id="WP_100351277.1">
    <property type="nucleotide sequence ID" value="NZ_PGTZ01000014.1"/>
</dbReference>
<dbReference type="UniPathway" id="UPA00344"/>
<dbReference type="SUPFAM" id="SSF63867">
    <property type="entry name" value="MoeA C-terminal domain-like"/>
    <property type="match status" value="1"/>
</dbReference>
<keyword evidence="9" id="KW-0479">Metal-binding</keyword>
<evidence type="ECO:0000313" key="12">
    <source>
        <dbReference type="EMBL" id="PJI84731.1"/>
    </source>
</evidence>
<dbReference type="PANTHER" id="PTHR10192">
    <property type="entry name" value="MOLYBDOPTERIN BIOSYNTHESIS PROTEIN"/>
    <property type="match status" value="1"/>
</dbReference>
<dbReference type="OrthoDB" id="9804758at2"/>
<evidence type="ECO:0000313" key="13">
    <source>
        <dbReference type="Proteomes" id="UP000231586"/>
    </source>
</evidence>
<dbReference type="Gene3D" id="3.40.50.300">
    <property type="entry name" value="P-loop containing nucleotide triphosphate hydrolases"/>
    <property type="match status" value="1"/>
</dbReference>
<dbReference type="Gene3D" id="2.170.190.11">
    <property type="entry name" value="Molybdopterin biosynthesis moea protein, domain 3"/>
    <property type="match status" value="1"/>
</dbReference>
<comment type="catalytic activity">
    <reaction evidence="8">
        <text>adenylyl-molybdopterin + molybdate = Mo-molybdopterin + AMP + H(+)</text>
        <dbReference type="Rhea" id="RHEA:35047"/>
        <dbReference type="ChEBI" id="CHEBI:15378"/>
        <dbReference type="ChEBI" id="CHEBI:36264"/>
        <dbReference type="ChEBI" id="CHEBI:62727"/>
        <dbReference type="ChEBI" id="CHEBI:71302"/>
        <dbReference type="ChEBI" id="CHEBI:456215"/>
        <dbReference type="EC" id="2.10.1.1"/>
    </reaction>
</comment>
<keyword evidence="6" id="KW-0067">ATP-binding</keyword>
<evidence type="ECO:0000256" key="10">
    <source>
        <dbReference type="SAM" id="MobiDB-lite"/>
    </source>
</evidence>
<dbReference type="PROSITE" id="PS50893">
    <property type="entry name" value="ABC_TRANSPORTER_2"/>
    <property type="match status" value="1"/>
</dbReference>
<dbReference type="InterPro" id="IPR003439">
    <property type="entry name" value="ABC_transporter-like_ATP-bd"/>
</dbReference>
<comment type="caution">
    <text evidence="12">The sequence shown here is derived from an EMBL/GenBank/DDBJ whole genome shotgun (WGS) entry which is preliminary data.</text>
</comment>
<dbReference type="SMART" id="SM00382">
    <property type="entry name" value="AAA"/>
    <property type="match status" value="1"/>
</dbReference>
<dbReference type="SUPFAM" id="SSF53218">
    <property type="entry name" value="Molybdenum cofactor biosynthesis proteins"/>
    <property type="match status" value="1"/>
</dbReference>
<dbReference type="Pfam" id="PF00005">
    <property type="entry name" value="ABC_tran"/>
    <property type="match status" value="1"/>
</dbReference>
<dbReference type="Gene3D" id="3.90.105.10">
    <property type="entry name" value="Molybdopterin biosynthesis moea protein, domain 2"/>
    <property type="match status" value="1"/>
</dbReference>
<evidence type="ECO:0000256" key="9">
    <source>
        <dbReference type="RuleBase" id="RU365090"/>
    </source>
</evidence>
<keyword evidence="9" id="KW-0460">Magnesium</keyword>
<evidence type="ECO:0000256" key="8">
    <source>
        <dbReference type="ARBA" id="ARBA00047317"/>
    </source>
</evidence>
<dbReference type="CDD" id="cd00887">
    <property type="entry name" value="MoeA"/>
    <property type="match status" value="1"/>
</dbReference>
<keyword evidence="7 9" id="KW-0501">Molybdenum cofactor biosynthesis</keyword>
<dbReference type="Pfam" id="PF00994">
    <property type="entry name" value="MoCF_biosynth"/>
    <property type="match status" value="1"/>
</dbReference>
<evidence type="ECO:0000256" key="5">
    <source>
        <dbReference type="ARBA" id="ARBA00022741"/>
    </source>
</evidence>
<dbReference type="EMBL" id="PGTZ01000014">
    <property type="protein sequence ID" value="PJI84731.1"/>
    <property type="molecule type" value="Genomic_DNA"/>
</dbReference>
<evidence type="ECO:0000256" key="6">
    <source>
        <dbReference type="ARBA" id="ARBA00022840"/>
    </source>
</evidence>
<dbReference type="Pfam" id="PF03453">
    <property type="entry name" value="MoeA_N"/>
    <property type="match status" value="1"/>
</dbReference>
<dbReference type="SMART" id="SM00852">
    <property type="entry name" value="MoCF_biosynth"/>
    <property type="match status" value="1"/>
</dbReference>
<keyword evidence="5" id="KW-0547">Nucleotide-binding</keyword>
<comment type="pathway">
    <text evidence="2 9">Cofactor biosynthesis; molybdopterin biosynthesis.</text>
</comment>
<evidence type="ECO:0000256" key="3">
    <source>
        <dbReference type="ARBA" id="ARBA00010763"/>
    </source>
</evidence>
<dbReference type="NCBIfam" id="TIGR00177">
    <property type="entry name" value="molyb_syn"/>
    <property type="match status" value="1"/>
</dbReference>
<name>A0A2M8W1B9_9MICO</name>
<proteinExistence type="inferred from homology"/>
<dbReference type="SUPFAM" id="SSF63882">
    <property type="entry name" value="MoeA N-terminal region -like"/>
    <property type="match status" value="1"/>
</dbReference>
<feature type="region of interest" description="Disordered" evidence="10">
    <location>
        <begin position="253"/>
        <end position="308"/>
    </location>
</feature>
<dbReference type="Gene3D" id="3.40.980.10">
    <property type="entry name" value="MoaB/Mog-like domain"/>
    <property type="match status" value="1"/>
</dbReference>
<dbReference type="InterPro" id="IPR003593">
    <property type="entry name" value="AAA+_ATPase"/>
</dbReference>
<dbReference type="NCBIfam" id="NF045515">
    <property type="entry name" value="Glp_gephyrin"/>
    <property type="match status" value="1"/>
</dbReference>
<evidence type="ECO:0000259" key="11">
    <source>
        <dbReference type="PROSITE" id="PS50893"/>
    </source>
</evidence>
<dbReference type="InterPro" id="IPR036135">
    <property type="entry name" value="MoeA_linker/N_sf"/>
</dbReference>
<evidence type="ECO:0000256" key="4">
    <source>
        <dbReference type="ARBA" id="ARBA00022505"/>
    </source>
</evidence>
<dbReference type="InterPro" id="IPR005110">
    <property type="entry name" value="MoeA_linker/N"/>
</dbReference>
<dbReference type="InterPro" id="IPR038987">
    <property type="entry name" value="MoeA-like"/>
</dbReference>
<dbReference type="InterPro" id="IPR001453">
    <property type="entry name" value="MoaB/Mog_dom"/>
</dbReference>
<keyword evidence="9 12" id="KW-0808">Transferase</keyword>
<dbReference type="InterPro" id="IPR036688">
    <property type="entry name" value="MoeA_C_domain_IV_sf"/>
</dbReference>
<dbReference type="GO" id="GO:0061599">
    <property type="term" value="F:molybdopterin molybdotransferase activity"/>
    <property type="evidence" value="ECO:0007669"/>
    <property type="project" value="UniProtKB-UniRule"/>
</dbReference>
<dbReference type="EC" id="2.10.1.1" evidence="9"/>
<comment type="similarity">
    <text evidence="3 9">Belongs to the MoeA family.</text>
</comment>
<organism evidence="12 13">
    <name type="scientific">Luteimicrobium subarcticum</name>
    <dbReference type="NCBI Taxonomy" id="620910"/>
    <lineage>
        <taxon>Bacteria</taxon>
        <taxon>Bacillati</taxon>
        <taxon>Actinomycetota</taxon>
        <taxon>Actinomycetes</taxon>
        <taxon>Micrococcales</taxon>
        <taxon>Luteimicrobium</taxon>
    </lineage>
</organism>
<evidence type="ECO:0000256" key="1">
    <source>
        <dbReference type="ARBA" id="ARBA00002901"/>
    </source>
</evidence>
<feature type="domain" description="ABC transporter" evidence="11">
    <location>
        <begin position="13"/>
        <end position="247"/>
    </location>
</feature>
<dbReference type="AlphaFoldDB" id="A0A2M8W1B9"/>
<dbReference type="InterPro" id="IPR036425">
    <property type="entry name" value="MoaB/Mog-like_dom_sf"/>
</dbReference>
<keyword evidence="4 9" id="KW-0500">Molybdenum</keyword>
<sequence length="724" mass="73971">MTPRSPAAPSGSPAASALVVTIDDAGRDVRLDVTVAAGRTLAVVGPNGAGKSTLLQTVAGLYVPPVARVAVGERALTDTATGVLVPAHRRAVGLLEQRPVLFGHLTCTGNVAFGPRSAGTSRRTARTEAHHWLDVVGAGTLARRRPGSLSGGQAQRVALARALAAAPDVVLLDEPFVAVDQPSVPRLRRVVADVLRGLTAVVVTHDLDDVLALADDVVVIERGRAVDQGPVRAVLGARHSAFLAGMPWLDVADPHDPPHRPRHGAATTPDRAPGTIVDVTDSHAPGPQPSAARPAHEQEDEQEHVDRPRTVADHADRVAALVEPALATRGDEVVAVADLLTGAHGSPVLARDAVAALPSPVFENSQMDGYALRAADVAGATPDRPVALRVVDPVPAGTVPAPLEPDTAAPIMTGAPVPAGADVVLRVEDADPARFVDPGSVVRVRDPLAPGTYVRPTGSDLAAGDVVVRAGERLGPARLGALVAAGVAEVAVRRAPHVLLVSTGSELAPAGASLGPAQVPDVNGAALAAALREVGARVTTAVVPDDDDALARALADVPADVDVVVTSGGVSAGAYEVVRQTLGAGDVWFGHVAMQPGGPQGAGTVRVAADAEGTAVPVVAFPGNPVSALVSFETFLRPVLARAAGLVPAERRRWTATLAEPLDSPPHLHQVRRGALDADGRVVLVGGPGSHLVARYAAATLLVQVPVGVRRLEAGDEVEVWEIA</sequence>
<dbReference type="Gene3D" id="2.40.340.10">
    <property type="entry name" value="MoeA, C-terminal, domain IV"/>
    <property type="match status" value="1"/>
</dbReference>
<dbReference type="Pfam" id="PF03454">
    <property type="entry name" value="MoeA_C"/>
    <property type="match status" value="1"/>
</dbReference>
<comment type="cofactor">
    <cofactor evidence="9">
        <name>Mg(2+)</name>
        <dbReference type="ChEBI" id="CHEBI:18420"/>
    </cofactor>
</comment>
<reference evidence="12 13" key="1">
    <citation type="submission" date="2017-11" db="EMBL/GenBank/DDBJ databases">
        <title>Genomic Encyclopedia of Archaeal and Bacterial Type Strains, Phase II (KMG-II): From Individual Species to Whole Genera.</title>
        <authorList>
            <person name="Goeker M."/>
        </authorList>
    </citation>
    <scope>NUCLEOTIDE SEQUENCE [LARGE SCALE GENOMIC DNA]</scope>
    <source>
        <strain evidence="12 13">DSM 22413</strain>
    </source>
</reference>
<accession>A0A2M8W1B9</accession>
<evidence type="ECO:0000256" key="2">
    <source>
        <dbReference type="ARBA" id="ARBA00005046"/>
    </source>
</evidence>
<protein>
    <recommendedName>
        <fullName evidence="9">Molybdopterin molybdenumtransferase</fullName>
        <ecNumber evidence="9">2.10.1.1</ecNumber>
    </recommendedName>
</protein>
<dbReference type="PANTHER" id="PTHR10192:SF5">
    <property type="entry name" value="GEPHYRIN"/>
    <property type="match status" value="1"/>
</dbReference>
<dbReference type="InterPro" id="IPR017871">
    <property type="entry name" value="ABC_transporter-like_CS"/>
</dbReference>
<dbReference type="InterPro" id="IPR005111">
    <property type="entry name" value="MoeA_C_domain_IV"/>
</dbReference>
<gene>
    <name evidence="12" type="ORF">CLV34_3186</name>
</gene>
<dbReference type="InterPro" id="IPR027417">
    <property type="entry name" value="P-loop_NTPase"/>
</dbReference>
<dbReference type="PROSITE" id="PS00211">
    <property type="entry name" value="ABC_TRANSPORTER_1"/>
    <property type="match status" value="1"/>
</dbReference>
<dbReference type="GO" id="GO:0016887">
    <property type="term" value="F:ATP hydrolysis activity"/>
    <property type="evidence" value="ECO:0007669"/>
    <property type="project" value="InterPro"/>
</dbReference>
<keyword evidence="13" id="KW-1185">Reference proteome</keyword>
<dbReference type="GO" id="GO:0005524">
    <property type="term" value="F:ATP binding"/>
    <property type="evidence" value="ECO:0007669"/>
    <property type="project" value="UniProtKB-KW"/>
</dbReference>
<comment type="function">
    <text evidence="1 9">Catalyzes the insertion of molybdate into adenylated molybdopterin with the concomitant release of AMP.</text>
</comment>
<dbReference type="Proteomes" id="UP000231586">
    <property type="component" value="Unassembled WGS sequence"/>
</dbReference>
<dbReference type="GO" id="GO:0005829">
    <property type="term" value="C:cytosol"/>
    <property type="evidence" value="ECO:0007669"/>
    <property type="project" value="TreeGrafter"/>
</dbReference>
<evidence type="ECO:0000256" key="7">
    <source>
        <dbReference type="ARBA" id="ARBA00023150"/>
    </source>
</evidence>
<dbReference type="GO" id="GO:0006777">
    <property type="term" value="P:Mo-molybdopterin cofactor biosynthetic process"/>
    <property type="evidence" value="ECO:0007669"/>
    <property type="project" value="UniProtKB-UniRule"/>
</dbReference>
<dbReference type="SUPFAM" id="SSF52540">
    <property type="entry name" value="P-loop containing nucleoside triphosphate hydrolases"/>
    <property type="match status" value="1"/>
</dbReference>